<comment type="caution">
    <text evidence="1">The sequence shown here is derived from an EMBL/GenBank/DDBJ whole genome shotgun (WGS) entry which is preliminary data.</text>
</comment>
<dbReference type="Proteomes" id="UP000315496">
    <property type="component" value="Chromosome 1"/>
</dbReference>
<protein>
    <submittedName>
        <fullName evidence="1">Uncharacterized protein</fullName>
    </submittedName>
</protein>
<evidence type="ECO:0000313" key="2">
    <source>
        <dbReference type="Proteomes" id="UP000315496"/>
    </source>
</evidence>
<dbReference type="AlphaFoldDB" id="A0A4Z1T680"/>
<dbReference type="OrthoDB" id="10249079at2759"/>
<evidence type="ECO:0000313" key="1">
    <source>
        <dbReference type="EMBL" id="TNJ29563.1"/>
    </source>
</evidence>
<gene>
    <name evidence="1" type="ORF">GMRT_11643</name>
</gene>
<proteinExistence type="predicted"/>
<keyword evidence="2" id="KW-1185">Reference proteome</keyword>
<name>A0A4Z1T680_GIAMU</name>
<organism evidence="1 2">
    <name type="scientific">Giardia muris</name>
    <dbReference type="NCBI Taxonomy" id="5742"/>
    <lineage>
        <taxon>Eukaryota</taxon>
        <taxon>Metamonada</taxon>
        <taxon>Diplomonadida</taxon>
        <taxon>Hexamitidae</taxon>
        <taxon>Giardiinae</taxon>
        <taxon>Giardia</taxon>
    </lineage>
</organism>
<dbReference type="EMBL" id="VDLU01000001">
    <property type="protein sequence ID" value="TNJ29563.1"/>
    <property type="molecule type" value="Genomic_DNA"/>
</dbReference>
<sequence length="329" mass="34902">MGCGSSKVRVGDAEITIEDGATVDMFEKLNVPSEFGVKGGPSPREVCEAAIAVMREKGHEVAPLEIKSLIENLTKADWSIISSGAYPFADVYVCARGSITVISVVSQVESPISCAPKCPGDTLVATQGGYAEMKSGSFGCVAPAGGLSCMVVAGPKPKSLIIDMDDNVPQKEMGSDDLKKYLDECNLEEETTARALLSLGAPLLDLVIAEGADHTIKGVSGPNLEVKLLTPRAGIDAYVFTNKSDKSVGVMGRIQVSSGTCWPIYYTGECTDCQLVYEPSREKGKATKQFELRANIQPGKRVLLGALNSKIVFTTSAEVKIFHATEVQA</sequence>
<dbReference type="VEuPathDB" id="GiardiaDB:GMRT_11643"/>
<accession>A0A4Z1T680</accession>
<reference evidence="1 2" key="1">
    <citation type="submission" date="2019-05" db="EMBL/GenBank/DDBJ databases">
        <title>The compact genome of Giardia muris reveals important steps in the evolution of intestinal protozoan parasites.</title>
        <authorList>
            <person name="Xu F."/>
            <person name="Jimenez-Gonzalez A."/>
            <person name="Einarsson E."/>
            <person name="Astvaldsson A."/>
            <person name="Peirasmaki D."/>
            <person name="Eckmann L."/>
            <person name="Andersson J.O."/>
            <person name="Svard S.G."/>
            <person name="Jerlstrom-Hultqvist J."/>
        </authorList>
    </citation>
    <scope>NUCLEOTIDE SEQUENCE [LARGE SCALE GENOMIC DNA]</scope>
    <source>
        <strain evidence="1 2">Roberts-Thomson</strain>
    </source>
</reference>